<keyword evidence="1" id="KW-0175">Coiled coil</keyword>
<proteinExistence type="predicted"/>
<dbReference type="Gene3D" id="1.10.287.1490">
    <property type="match status" value="1"/>
</dbReference>
<sequence>MINTNRCNTCGQCYDIFENNIKIKKGDIETILRNLIEKYRKQLTELQKALETLLKNIEQLETELKLLNIMNNQVKRRMNNLQEQIKQLQKDIKKVEEALKKIGEDVVAELKTIKDKIKNIQDRLKKLNFDTDNIALLNIDKFNNITNNLDDMERRFPKIDNTSLNLALSIESDIDLLESIIKSFEGNGTTFPQNAKASTNWIEPDLLWLINVVNWINTVSG</sequence>
<evidence type="ECO:0000256" key="1">
    <source>
        <dbReference type="SAM" id="Coils"/>
    </source>
</evidence>
<feature type="coiled-coil region" evidence="1">
    <location>
        <begin position="29"/>
        <end position="130"/>
    </location>
</feature>
<protein>
    <submittedName>
        <fullName evidence="2">Uncharacterized protein</fullName>
    </submittedName>
</protein>
<keyword evidence="3" id="KW-1185">Reference proteome</keyword>
<name>A0AA38MQ90_9CUCU</name>
<dbReference type="AlphaFoldDB" id="A0AA38MQ90"/>
<dbReference type="EMBL" id="JALNTZ010000001">
    <property type="protein sequence ID" value="KAJ3664626.1"/>
    <property type="molecule type" value="Genomic_DNA"/>
</dbReference>
<gene>
    <name evidence="2" type="ORF">Zmor_000179</name>
</gene>
<evidence type="ECO:0000313" key="3">
    <source>
        <dbReference type="Proteomes" id="UP001168821"/>
    </source>
</evidence>
<reference evidence="2" key="1">
    <citation type="journal article" date="2023" name="G3 (Bethesda)">
        <title>Whole genome assemblies of Zophobas morio and Tenebrio molitor.</title>
        <authorList>
            <person name="Kaur S."/>
            <person name="Stinson S.A."/>
            <person name="diCenzo G.C."/>
        </authorList>
    </citation>
    <scope>NUCLEOTIDE SEQUENCE</scope>
    <source>
        <strain evidence="2">QUZm001</strain>
    </source>
</reference>
<dbReference type="Proteomes" id="UP001168821">
    <property type="component" value="Unassembled WGS sequence"/>
</dbReference>
<comment type="caution">
    <text evidence="2">The sequence shown here is derived from an EMBL/GenBank/DDBJ whole genome shotgun (WGS) entry which is preliminary data.</text>
</comment>
<evidence type="ECO:0000313" key="2">
    <source>
        <dbReference type="EMBL" id="KAJ3664626.1"/>
    </source>
</evidence>
<organism evidence="2 3">
    <name type="scientific">Zophobas morio</name>
    <dbReference type="NCBI Taxonomy" id="2755281"/>
    <lineage>
        <taxon>Eukaryota</taxon>
        <taxon>Metazoa</taxon>
        <taxon>Ecdysozoa</taxon>
        <taxon>Arthropoda</taxon>
        <taxon>Hexapoda</taxon>
        <taxon>Insecta</taxon>
        <taxon>Pterygota</taxon>
        <taxon>Neoptera</taxon>
        <taxon>Endopterygota</taxon>
        <taxon>Coleoptera</taxon>
        <taxon>Polyphaga</taxon>
        <taxon>Cucujiformia</taxon>
        <taxon>Tenebrionidae</taxon>
        <taxon>Zophobas</taxon>
    </lineage>
</organism>
<accession>A0AA38MQ90</accession>